<dbReference type="Gene3D" id="2.60.40.1080">
    <property type="match status" value="4"/>
</dbReference>
<proteinExistence type="predicted"/>
<evidence type="ECO:0000256" key="2">
    <source>
        <dbReference type="SAM" id="Phobius"/>
    </source>
</evidence>
<sequence length="1060" mass="116999">MHHARKRARIMLMVMLSVMFMFSIIVNAYAINSSEASPTPSSEAADEQAMLPNLESAASSLLIDDFEQLQQLTASSARAVPGSVKAILTSRPDAVQHDEHAVKLTYDFTDTSGTSAAYLNFLNASGGAGRELIGYPSTIGVWVYGDGNKHWLRAQLQDGTGARPTVDFTTSNGLSWEGWRYVTANMPTNLVQPIKLNQLYVVETNDRNKNSGAISFDSLRAFYGATTVYEVTAAGLPPLQTGETKRVQVLATYAGAAEQADVTKDAVLVSSDVSIVRVNADHTITGVGEGRAKLTIQYLQAPDSVYEVAVTSSAPAMQQLSLYGNPHMEVGQRVKTNAFAHYESTPKPVAMLDGITYNSSNPKVASIDAVGMVTALESGTSVMKAVYGELTSSYELTVVAPQPKLEKIELAGLRAMTIGESLQGKVTAYYSNGTSQEVTSSVMFKTSQPKTATVDATGVISALQVGISSISATYGGKTADFTLVVNKNSSPPKRQLRAAWIASVVNIDWPQEGIVTEKEQKRDFIQLLNELEAAGMNAVVMQIKPTADAFYPSKYAPWSEWLTGVQGKDPGYNPLQFMIEEAHKRNMEFHAWFNPYRVSMQSDVTKLVADHPARLHPDWVITYGGKLYFNPGVPEAKRFVIDSVMEVVNNYDIDAVHFDDYFYPYKVDGVEFPDRETYQNYGAGFTDITDWRRNNVNAFIEELAKEMKQVKPYMKFGISPFGVWRNKATDPTGSDTTAGVENYDDLYADTRLWIQKGWIDYITPQIYWYFGFTPAAFDKLVDWWVKETEGTHTQLYIGHADYKVNDPNTPAWLNPDELPNQLKYLLNFAVVKGSMHFSTTDILNNPLGLKDRLSGESYRFKALVPEMPWLPANTLPVPKLTAAHVTGQGVHLSWEDAKNSSAAYYVIYRAEGNTAIDINDPKNILTTIRKINGVYQFYLDTTGNPGKQYSYAVTAADRLHNESSLSQSKTIWNQTLASIEIKADARMVVGQQQKIKVYGIAKNGDRIELTSDLRFTSSSSSIISVGEDGRVKAKQPGTATITVKYGSFLQGTLQIQVLMK</sequence>
<protein>
    <submittedName>
        <fullName evidence="4">Family 10 glycosylhydrolase</fullName>
    </submittedName>
</protein>
<feature type="domain" description="BIG2" evidence="3">
    <location>
        <begin position="230"/>
        <end position="308"/>
    </location>
</feature>
<evidence type="ECO:0000313" key="5">
    <source>
        <dbReference type="Proteomes" id="UP000552038"/>
    </source>
</evidence>
<dbReference type="SUPFAM" id="SSF51445">
    <property type="entry name" value="(Trans)glycosidases"/>
    <property type="match status" value="1"/>
</dbReference>
<evidence type="ECO:0000313" key="4">
    <source>
        <dbReference type="EMBL" id="NOJ71381.1"/>
    </source>
</evidence>
<feature type="transmembrane region" description="Helical" evidence="2">
    <location>
        <begin position="12"/>
        <end position="31"/>
    </location>
</feature>
<feature type="domain" description="BIG2" evidence="3">
    <location>
        <begin position="975"/>
        <end position="1053"/>
    </location>
</feature>
<dbReference type="SUPFAM" id="SSF49373">
    <property type="entry name" value="Invasin/intimin cell-adhesion fragments"/>
    <property type="match status" value="3"/>
</dbReference>
<evidence type="ECO:0000256" key="1">
    <source>
        <dbReference type="ARBA" id="ARBA00022729"/>
    </source>
</evidence>
<dbReference type="PANTHER" id="PTHR43405">
    <property type="entry name" value="GLYCOSYL HYDROLASE DIGH"/>
    <property type="match status" value="1"/>
</dbReference>
<keyword evidence="2" id="KW-0812">Transmembrane</keyword>
<evidence type="ECO:0000259" key="3">
    <source>
        <dbReference type="SMART" id="SM00635"/>
    </source>
</evidence>
<comment type="caution">
    <text evidence="4">The sequence shown here is derived from an EMBL/GenBank/DDBJ whole genome shotgun (WGS) entry which is preliminary data.</text>
</comment>
<dbReference type="InterPro" id="IPR008964">
    <property type="entry name" value="Invasin/intimin_cell_adhesion"/>
</dbReference>
<dbReference type="SMART" id="SM00635">
    <property type="entry name" value="BID_2"/>
    <property type="match status" value="4"/>
</dbReference>
<gene>
    <name evidence="4" type="ORF">HMI46_12515</name>
</gene>
<dbReference type="Pfam" id="PF02638">
    <property type="entry name" value="GHL10"/>
    <property type="match status" value="1"/>
</dbReference>
<dbReference type="Proteomes" id="UP000552038">
    <property type="component" value="Unassembled WGS sequence"/>
</dbReference>
<dbReference type="InterPro" id="IPR003343">
    <property type="entry name" value="Big_2"/>
</dbReference>
<dbReference type="AlphaFoldDB" id="A0AAP6ZXC1"/>
<feature type="domain" description="BIG2" evidence="3">
    <location>
        <begin position="316"/>
        <end position="397"/>
    </location>
</feature>
<name>A0AAP6ZXC1_PAEAL</name>
<keyword evidence="2" id="KW-0472">Membrane</keyword>
<organism evidence="4 5">
    <name type="scientific">Paenibacillus alvei</name>
    <name type="common">Bacillus alvei</name>
    <dbReference type="NCBI Taxonomy" id="44250"/>
    <lineage>
        <taxon>Bacteria</taxon>
        <taxon>Bacillati</taxon>
        <taxon>Bacillota</taxon>
        <taxon>Bacilli</taxon>
        <taxon>Bacillales</taxon>
        <taxon>Paenibacillaceae</taxon>
        <taxon>Paenibacillus</taxon>
    </lineage>
</organism>
<dbReference type="InterPro" id="IPR017853">
    <property type="entry name" value="GH"/>
</dbReference>
<reference evidence="4 5" key="1">
    <citation type="submission" date="2020-05" db="EMBL/GenBank/DDBJ databases">
        <title>Whole genome sequencing and identification of novel metabolites from Paenibacillus alvei strain JR949.</title>
        <authorList>
            <person name="Rajendhran J."/>
            <person name="Sree Pranav P."/>
            <person name="Mahalakshmi B."/>
            <person name="Karthikeyan R."/>
        </authorList>
    </citation>
    <scope>NUCLEOTIDE SEQUENCE [LARGE SCALE GENOMIC DNA]</scope>
    <source>
        <strain evidence="4 5">JR949</strain>
    </source>
</reference>
<dbReference type="PANTHER" id="PTHR43405:SF1">
    <property type="entry name" value="GLYCOSYL HYDROLASE DIGH"/>
    <property type="match status" value="1"/>
</dbReference>
<accession>A0AAP6ZXC1</accession>
<keyword evidence="1" id="KW-0732">Signal</keyword>
<feature type="domain" description="BIG2" evidence="3">
    <location>
        <begin position="404"/>
        <end position="484"/>
    </location>
</feature>
<dbReference type="Gene3D" id="3.20.20.80">
    <property type="entry name" value="Glycosidases"/>
    <property type="match status" value="1"/>
</dbReference>
<dbReference type="RefSeq" id="WP_171416854.1">
    <property type="nucleotide sequence ID" value="NZ_JABFOR010000013.1"/>
</dbReference>
<dbReference type="EMBL" id="JABFOR010000013">
    <property type="protein sequence ID" value="NOJ71381.1"/>
    <property type="molecule type" value="Genomic_DNA"/>
</dbReference>
<keyword evidence="2" id="KW-1133">Transmembrane helix</keyword>
<dbReference type="InterPro" id="IPR013783">
    <property type="entry name" value="Ig-like_fold"/>
</dbReference>
<dbReference type="Gene3D" id="2.60.40.10">
    <property type="entry name" value="Immunoglobulins"/>
    <property type="match status" value="1"/>
</dbReference>
<dbReference type="InterPro" id="IPR003790">
    <property type="entry name" value="GHL10"/>
</dbReference>
<dbReference type="InterPro" id="IPR052177">
    <property type="entry name" value="Divisome_Glycosyl_Hydrolase"/>
</dbReference>
<dbReference type="Pfam" id="PF02368">
    <property type="entry name" value="Big_2"/>
    <property type="match status" value="1"/>
</dbReference>